<dbReference type="EMBL" id="AFOC01000038">
    <property type="protein sequence ID" value="EGV51420.1"/>
    <property type="molecule type" value="Genomic_DNA"/>
</dbReference>
<comment type="caution">
    <text evidence="2">The sequence shown here is derived from an EMBL/GenBank/DDBJ whole genome shotgun (WGS) entry which is preliminary data.</text>
</comment>
<dbReference type="SUPFAM" id="SSF54523">
    <property type="entry name" value="Pili subunits"/>
    <property type="match status" value="1"/>
</dbReference>
<evidence type="ECO:0000313" key="3">
    <source>
        <dbReference type="Proteomes" id="UP000004491"/>
    </source>
</evidence>
<keyword evidence="1" id="KW-0812">Transmembrane</keyword>
<dbReference type="PROSITE" id="PS00409">
    <property type="entry name" value="PROKAR_NTER_METHYL"/>
    <property type="match status" value="1"/>
</dbReference>
<proteinExistence type="predicted"/>
<name>G2DDA2_9GAMM</name>
<dbReference type="InterPro" id="IPR045584">
    <property type="entry name" value="Pilin-like"/>
</dbReference>
<reference evidence="2" key="1">
    <citation type="journal article" date="2011" name="ISME J.">
        <title>The endosymbionts of the deep-sea tubeworms Riftia pachyptila and Tevnia jerichonana share an identical physiology as revealed by proteogenomic analyses.</title>
        <authorList>
            <person name="Gardebrecht A."/>
            <person name="Markert S."/>
            <person name="Felbeck H."/>
            <person name="Thuermer A."/>
            <person name="Albrecht D."/>
            <person name="Wollherr A."/>
            <person name="Kabisch J."/>
            <person name="Lehmann R."/>
            <person name="Daniel R."/>
            <person name="Liesegang H."/>
            <person name="Hecker M."/>
            <person name="Sievert S.M."/>
            <person name="Schweder T."/>
        </authorList>
    </citation>
    <scope>NUCLEOTIDE SEQUENCE [LARGE SCALE GENOMIC DNA]</scope>
</reference>
<sequence>MQARPAIHKMIPSYRQRQSSFGKPCDKQRSKAKNFLRSHHMSRPNILGSRHRSAGFTLVEISIVIIIIGIILGAVIKGKDLVRSGDQKKLFNGFINDWMVTYQNYYDRTGWILGDIANDTNAPDANNLRDGSVADGITEENILNQLRTVGLLTPPLGATGSTMQRRYSSADGTQYTIMLTFTSAGSFGNVIRLQAKQGAATSAIPTDLGIALDRIIDGEANGQAGNFLYVENVAGGAGTTPTVANWPAAFETGPVTKVNVALGPDAGAAAVLRLNL</sequence>
<dbReference type="Proteomes" id="UP000004491">
    <property type="component" value="Unassembled WGS sequence"/>
</dbReference>
<accession>G2DDA2</accession>
<keyword evidence="1" id="KW-1133">Transmembrane helix</keyword>
<dbReference type="InterPro" id="IPR012902">
    <property type="entry name" value="N_methyl_site"/>
</dbReference>
<gene>
    <name evidence="2" type="ORF">Rifp1Sym_bk00230</name>
</gene>
<dbReference type="AlphaFoldDB" id="G2DDA2"/>
<organism evidence="2 3">
    <name type="scientific">endosymbiont of Riftia pachyptila</name>
    <name type="common">vent Ph05</name>
    <dbReference type="NCBI Taxonomy" id="1048808"/>
    <lineage>
        <taxon>Bacteria</taxon>
        <taxon>Pseudomonadati</taxon>
        <taxon>Pseudomonadota</taxon>
        <taxon>Gammaproteobacteria</taxon>
        <taxon>sulfur-oxidizing symbionts</taxon>
    </lineage>
</organism>
<dbReference type="Pfam" id="PF07963">
    <property type="entry name" value="N_methyl"/>
    <property type="match status" value="1"/>
</dbReference>
<keyword evidence="3" id="KW-1185">Reference proteome</keyword>
<keyword evidence="1" id="KW-0472">Membrane</keyword>
<protein>
    <submittedName>
        <fullName evidence="2">Putative type II secretion system protein</fullName>
    </submittedName>
</protein>
<evidence type="ECO:0000313" key="2">
    <source>
        <dbReference type="EMBL" id="EGV51420.1"/>
    </source>
</evidence>
<evidence type="ECO:0000256" key="1">
    <source>
        <dbReference type="SAM" id="Phobius"/>
    </source>
</evidence>
<dbReference type="NCBIfam" id="TIGR02532">
    <property type="entry name" value="IV_pilin_GFxxxE"/>
    <property type="match status" value="1"/>
</dbReference>
<feature type="transmembrane region" description="Helical" evidence="1">
    <location>
        <begin position="53"/>
        <end position="76"/>
    </location>
</feature>